<dbReference type="PANTHER" id="PTHR42870:SF1">
    <property type="entry name" value="NON-SPECIFIC LIPID-TRANSFER PROTEIN-LIKE 2"/>
    <property type="match status" value="1"/>
</dbReference>
<evidence type="ECO:0000259" key="8">
    <source>
        <dbReference type="Pfam" id="PF22691"/>
    </source>
</evidence>
<dbReference type="PIRSF" id="PIRSF000429">
    <property type="entry name" value="Ac-CoA_Ac_transf"/>
    <property type="match status" value="1"/>
</dbReference>
<dbReference type="InterPro" id="IPR055140">
    <property type="entry name" value="Thiolase_C_2"/>
</dbReference>
<dbReference type="PANTHER" id="PTHR42870">
    <property type="entry name" value="ACETYL-COA C-ACETYLTRANSFERASE"/>
    <property type="match status" value="1"/>
</dbReference>
<evidence type="ECO:0000256" key="1">
    <source>
        <dbReference type="ARBA" id="ARBA00012352"/>
    </source>
</evidence>
<keyword evidence="2" id="KW-0813">Transport</keyword>
<dbReference type="PROSITE" id="PS00737">
    <property type="entry name" value="THIOLASE_2"/>
    <property type="match status" value="1"/>
</dbReference>
<dbReference type="EMBL" id="JBHSDR010000001">
    <property type="protein sequence ID" value="MFC4293440.1"/>
    <property type="molecule type" value="Genomic_DNA"/>
</dbReference>
<name>A0ABV8RLS3_9SPHN</name>
<dbReference type="Pfam" id="PF00108">
    <property type="entry name" value="Thiolase_N"/>
    <property type="match status" value="1"/>
</dbReference>
<dbReference type="CDD" id="cd00829">
    <property type="entry name" value="SCP-x_thiolase"/>
    <property type="match status" value="1"/>
</dbReference>
<keyword evidence="9" id="KW-0012">Acyltransferase</keyword>
<keyword evidence="10" id="KW-1185">Reference proteome</keyword>
<accession>A0ABV8RLS3</accession>
<feature type="domain" description="Thiolase N-terminal" evidence="7">
    <location>
        <begin position="5"/>
        <end position="211"/>
    </location>
</feature>
<reference evidence="10" key="1">
    <citation type="journal article" date="2019" name="Int. J. Syst. Evol. Microbiol.">
        <title>The Global Catalogue of Microorganisms (GCM) 10K type strain sequencing project: providing services to taxonomists for standard genome sequencing and annotation.</title>
        <authorList>
            <consortium name="The Broad Institute Genomics Platform"/>
            <consortium name="The Broad Institute Genome Sequencing Center for Infectious Disease"/>
            <person name="Wu L."/>
            <person name="Ma J."/>
        </authorList>
    </citation>
    <scope>NUCLEOTIDE SEQUENCE [LARGE SCALE GENOMIC DNA]</scope>
    <source>
        <strain evidence="10">CGMCC 1.12989</strain>
    </source>
</reference>
<keyword evidence="4" id="KW-0445">Lipid transport</keyword>
<dbReference type="Proteomes" id="UP001595828">
    <property type="component" value="Unassembled WGS sequence"/>
</dbReference>
<protein>
    <recommendedName>
        <fullName evidence="1">propanoyl-CoA C-acyltransferase</fullName>
        <ecNumber evidence="1">2.3.1.176</ecNumber>
    </recommendedName>
    <alternativeName>
        <fullName evidence="6">Propanoyl-CoA C-acyltransferase</fullName>
    </alternativeName>
</protein>
<gene>
    <name evidence="9" type="ORF">ACFO0A_00025</name>
</gene>
<evidence type="ECO:0000256" key="2">
    <source>
        <dbReference type="ARBA" id="ARBA00022448"/>
    </source>
</evidence>
<evidence type="ECO:0000313" key="10">
    <source>
        <dbReference type="Proteomes" id="UP001595828"/>
    </source>
</evidence>
<evidence type="ECO:0000256" key="4">
    <source>
        <dbReference type="ARBA" id="ARBA00023055"/>
    </source>
</evidence>
<sequence>MTNAYIVGAFTTRFGRASEKTVRDLTREAYLGVLADAGMETGAKIEFAWFGNCMMDYWGQAIIRGQVCFLPLVREGLFPERVPMINVEGGCATGSMAFHGAFKDILSGQSDLSLALGVEKLFDPRPGADIFQWFGGGHSPFDREELLEEYHRVARNIGVAFTPEPNRTLPMDTYAVQAAYHMKRYGTTREQIAACAAKNHFHGSLNPKAQYRFTMSPEEVLADRLVVDPFTRAMCSPLGDGAAAILVCSERYRNTLPEPIRARAIRIRANVFTGGKYRNEDEPSLSRVAADKAYRVAGVTPAQIDVAEVHDATSFCEVYQMEMLRFCEIGEGGPFVASGATSLGGQLPVNTSGGLVSKGHPIAATGLSMLTELTTQLRHEAGDRQVEGAEFALQENGGGVIGLEEAACAITILQKV</sequence>
<dbReference type="Pfam" id="PF22691">
    <property type="entry name" value="Thiolase_C_1"/>
    <property type="match status" value="1"/>
</dbReference>
<evidence type="ECO:0000256" key="6">
    <source>
        <dbReference type="ARBA" id="ARBA00032316"/>
    </source>
</evidence>
<keyword evidence="3 9" id="KW-0808">Transferase</keyword>
<evidence type="ECO:0000259" key="7">
    <source>
        <dbReference type="Pfam" id="PF00108"/>
    </source>
</evidence>
<dbReference type="InterPro" id="IPR020616">
    <property type="entry name" value="Thiolase_N"/>
</dbReference>
<feature type="domain" description="Thiolase C-terminal" evidence="8">
    <location>
        <begin position="287"/>
        <end position="401"/>
    </location>
</feature>
<proteinExistence type="predicted"/>
<organism evidence="9 10">
    <name type="scientific">Novosphingobium tardum</name>
    <dbReference type="NCBI Taxonomy" id="1538021"/>
    <lineage>
        <taxon>Bacteria</taxon>
        <taxon>Pseudomonadati</taxon>
        <taxon>Pseudomonadota</taxon>
        <taxon>Alphaproteobacteria</taxon>
        <taxon>Sphingomonadales</taxon>
        <taxon>Sphingomonadaceae</taxon>
        <taxon>Novosphingobium</taxon>
    </lineage>
</organism>
<comment type="caution">
    <text evidence="9">The sequence shown here is derived from an EMBL/GenBank/DDBJ whole genome shotgun (WGS) entry which is preliminary data.</text>
</comment>
<dbReference type="InterPro" id="IPR020613">
    <property type="entry name" value="Thiolase_CS"/>
</dbReference>
<dbReference type="SUPFAM" id="SSF53901">
    <property type="entry name" value="Thiolase-like"/>
    <property type="match status" value="2"/>
</dbReference>
<dbReference type="Gene3D" id="3.40.47.10">
    <property type="match status" value="1"/>
</dbReference>
<dbReference type="InterPro" id="IPR016039">
    <property type="entry name" value="Thiolase-like"/>
</dbReference>
<keyword evidence="5" id="KW-0446">Lipid-binding</keyword>
<evidence type="ECO:0000313" key="9">
    <source>
        <dbReference type="EMBL" id="MFC4293440.1"/>
    </source>
</evidence>
<dbReference type="GO" id="GO:0016746">
    <property type="term" value="F:acyltransferase activity"/>
    <property type="evidence" value="ECO:0007669"/>
    <property type="project" value="UniProtKB-KW"/>
</dbReference>
<evidence type="ECO:0000256" key="5">
    <source>
        <dbReference type="ARBA" id="ARBA00023121"/>
    </source>
</evidence>
<evidence type="ECO:0000256" key="3">
    <source>
        <dbReference type="ARBA" id="ARBA00022679"/>
    </source>
</evidence>
<dbReference type="InterPro" id="IPR002155">
    <property type="entry name" value="Thiolase"/>
</dbReference>
<dbReference type="EC" id="2.3.1.176" evidence="1"/>
<dbReference type="RefSeq" id="WP_379536937.1">
    <property type="nucleotide sequence ID" value="NZ_JBHSDR010000001.1"/>
</dbReference>